<evidence type="ECO:0000313" key="2">
    <source>
        <dbReference type="Proteomes" id="UP000325081"/>
    </source>
</evidence>
<dbReference type="EMBL" id="BKCP01008293">
    <property type="protein sequence ID" value="GER48828.1"/>
    <property type="molecule type" value="Genomic_DNA"/>
</dbReference>
<accession>A0A5A7QVA1</accession>
<dbReference type="AlphaFoldDB" id="A0A5A7QVA1"/>
<evidence type="ECO:0000313" key="1">
    <source>
        <dbReference type="EMBL" id="GER48828.1"/>
    </source>
</evidence>
<dbReference type="Proteomes" id="UP000325081">
    <property type="component" value="Unassembled WGS sequence"/>
</dbReference>
<organism evidence="1 2">
    <name type="scientific">Striga asiatica</name>
    <name type="common">Asiatic witchweed</name>
    <name type="synonym">Buchnera asiatica</name>
    <dbReference type="NCBI Taxonomy" id="4170"/>
    <lineage>
        <taxon>Eukaryota</taxon>
        <taxon>Viridiplantae</taxon>
        <taxon>Streptophyta</taxon>
        <taxon>Embryophyta</taxon>
        <taxon>Tracheophyta</taxon>
        <taxon>Spermatophyta</taxon>
        <taxon>Magnoliopsida</taxon>
        <taxon>eudicotyledons</taxon>
        <taxon>Gunneridae</taxon>
        <taxon>Pentapetalae</taxon>
        <taxon>asterids</taxon>
        <taxon>lamiids</taxon>
        <taxon>Lamiales</taxon>
        <taxon>Orobanchaceae</taxon>
        <taxon>Buchnereae</taxon>
        <taxon>Striga</taxon>
    </lineage>
</organism>
<reference evidence="2" key="1">
    <citation type="journal article" date="2019" name="Curr. Biol.">
        <title>Genome Sequence of Striga asiatica Provides Insight into the Evolution of Plant Parasitism.</title>
        <authorList>
            <person name="Yoshida S."/>
            <person name="Kim S."/>
            <person name="Wafula E.K."/>
            <person name="Tanskanen J."/>
            <person name="Kim Y.M."/>
            <person name="Honaas L."/>
            <person name="Yang Z."/>
            <person name="Spallek T."/>
            <person name="Conn C.E."/>
            <person name="Ichihashi Y."/>
            <person name="Cheong K."/>
            <person name="Cui S."/>
            <person name="Der J.P."/>
            <person name="Gundlach H."/>
            <person name="Jiao Y."/>
            <person name="Hori C."/>
            <person name="Ishida J.K."/>
            <person name="Kasahara H."/>
            <person name="Kiba T."/>
            <person name="Kim M.S."/>
            <person name="Koo N."/>
            <person name="Laohavisit A."/>
            <person name="Lee Y.H."/>
            <person name="Lumba S."/>
            <person name="McCourt P."/>
            <person name="Mortimer J.C."/>
            <person name="Mutuku J.M."/>
            <person name="Nomura T."/>
            <person name="Sasaki-Sekimoto Y."/>
            <person name="Seto Y."/>
            <person name="Wang Y."/>
            <person name="Wakatake T."/>
            <person name="Sakakibara H."/>
            <person name="Demura T."/>
            <person name="Yamaguchi S."/>
            <person name="Yoneyama K."/>
            <person name="Manabe R.I."/>
            <person name="Nelson D.C."/>
            <person name="Schulman A.H."/>
            <person name="Timko M.P."/>
            <person name="dePamphilis C.W."/>
            <person name="Choi D."/>
            <person name="Shirasu K."/>
        </authorList>
    </citation>
    <scope>NUCLEOTIDE SEQUENCE [LARGE SCALE GENOMIC DNA]</scope>
    <source>
        <strain evidence="2">cv. UVA1</strain>
    </source>
</reference>
<gene>
    <name evidence="1" type="ORF">STAS_26022</name>
</gene>
<comment type="caution">
    <text evidence="1">The sequence shown here is derived from an EMBL/GenBank/DDBJ whole genome shotgun (WGS) entry which is preliminary data.</text>
</comment>
<keyword evidence="2" id="KW-1185">Reference proteome</keyword>
<protein>
    <submittedName>
        <fullName evidence="1">Dihydroorotase</fullName>
    </submittedName>
</protein>
<name>A0A5A7QVA1_STRAF</name>
<proteinExistence type="predicted"/>
<sequence length="112" mass="12180">MGLKPMPRRPLRVGCTGAPFPDVMSFSNTPKGDGFLNLAPPLTSLVAARIASEGKTTDLEPPTCPSPASHVQVLRRVVTRRCIIRGFAPFENAFRESAYPPLLMELNVPTFS</sequence>